<dbReference type="Proteomes" id="UP000799324">
    <property type="component" value="Unassembled WGS sequence"/>
</dbReference>
<protein>
    <submittedName>
        <fullName evidence="2">Uncharacterized protein</fullName>
    </submittedName>
</protein>
<keyword evidence="3" id="KW-1185">Reference proteome</keyword>
<gene>
    <name evidence="2" type="ORF">K491DRAFT_677600</name>
</gene>
<sequence>MATPAPTSIANLRTATPAALRAELTHVRNALHQACLQGARKVAFLRYVGGLDSFGRELISRSPAENRLRASMGLEATSAEARRIPVGAPDRDAQLKWLSEKACWVASIQEDVEDHSRERERYRRREERLMGEMRRRGLSTGDGRPLTLSSRTGYPQLATADSETRALEFHATGSSSTGSNTRRALLGGLSPVTLQSESPDPLEDRAHKDSSCFSLTFHQSARLFESSQAAVRSRLPLVSHLRQNIPHDEVPNIPPGPATTLPDNPLSRALTRRQQPILQNPKNQSSTSVHKNLEILDNPGRPYNLGYRCPTALPHPSPLPTSPSYIKPPRLLRNAREAHSTENGPPERLNASPVLLSASSRAFDLPTYQPPTNIQSLYLKQRDEKNSSSATLRARCERQVARLETLERGKGDDGICMDARGGVVQRSGRRRMDGECCDAGRHTGECSLQGLVGQVNWKCTYTMSTYGDPGSGIDRDWETEHVVYSHSVFLSRDCRIRLHVARVQDVDMAGALSPDLPIKNSSTVAVM</sequence>
<organism evidence="2 3">
    <name type="scientific">Lophiostoma macrostomum CBS 122681</name>
    <dbReference type="NCBI Taxonomy" id="1314788"/>
    <lineage>
        <taxon>Eukaryota</taxon>
        <taxon>Fungi</taxon>
        <taxon>Dikarya</taxon>
        <taxon>Ascomycota</taxon>
        <taxon>Pezizomycotina</taxon>
        <taxon>Dothideomycetes</taxon>
        <taxon>Pleosporomycetidae</taxon>
        <taxon>Pleosporales</taxon>
        <taxon>Lophiostomataceae</taxon>
        <taxon>Lophiostoma</taxon>
    </lineage>
</organism>
<dbReference type="AlphaFoldDB" id="A0A6A6TCE5"/>
<evidence type="ECO:0000313" key="3">
    <source>
        <dbReference type="Proteomes" id="UP000799324"/>
    </source>
</evidence>
<evidence type="ECO:0000313" key="2">
    <source>
        <dbReference type="EMBL" id="KAF2656961.1"/>
    </source>
</evidence>
<reference evidence="2" key="1">
    <citation type="journal article" date="2020" name="Stud. Mycol.">
        <title>101 Dothideomycetes genomes: a test case for predicting lifestyles and emergence of pathogens.</title>
        <authorList>
            <person name="Haridas S."/>
            <person name="Albert R."/>
            <person name="Binder M."/>
            <person name="Bloem J."/>
            <person name="Labutti K."/>
            <person name="Salamov A."/>
            <person name="Andreopoulos B."/>
            <person name="Baker S."/>
            <person name="Barry K."/>
            <person name="Bills G."/>
            <person name="Bluhm B."/>
            <person name="Cannon C."/>
            <person name="Castanera R."/>
            <person name="Culley D."/>
            <person name="Daum C."/>
            <person name="Ezra D."/>
            <person name="Gonzalez J."/>
            <person name="Henrissat B."/>
            <person name="Kuo A."/>
            <person name="Liang C."/>
            <person name="Lipzen A."/>
            <person name="Lutzoni F."/>
            <person name="Magnuson J."/>
            <person name="Mondo S."/>
            <person name="Nolan M."/>
            <person name="Ohm R."/>
            <person name="Pangilinan J."/>
            <person name="Park H.-J."/>
            <person name="Ramirez L."/>
            <person name="Alfaro M."/>
            <person name="Sun H."/>
            <person name="Tritt A."/>
            <person name="Yoshinaga Y."/>
            <person name="Zwiers L.-H."/>
            <person name="Turgeon B."/>
            <person name="Goodwin S."/>
            <person name="Spatafora J."/>
            <person name="Crous P."/>
            <person name="Grigoriev I."/>
        </authorList>
    </citation>
    <scope>NUCLEOTIDE SEQUENCE</scope>
    <source>
        <strain evidence="2">CBS 122681</strain>
    </source>
</reference>
<name>A0A6A6TCE5_9PLEO</name>
<dbReference type="EMBL" id="MU004330">
    <property type="protein sequence ID" value="KAF2656961.1"/>
    <property type="molecule type" value="Genomic_DNA"/>
</dbReference>
<accession>A0A6A6TCE5</accession>
<feature type="coiled-coil region" evidence="1">
    <location>
        <begin position="105"/>
        <end position="132"/>
    </location>
</feature>
<keyword evidence="1" id="KW-0175">Coiled coil</keyword>
<evidence type="ECO:0000256" key="1">
    <source>
        <dbReference type="SAM" id="Coils"/>
    </source>
</evidence>
<proteinExistence type="predicted"/>